<accession>A0A1F6MCI4</accession>
<evidence type="ECO:0000313" key="3">
    <source>
        <dbReference type="Proteomes" id="UP000176413"/>
    </source>
</evidence>
<proteinExistence type="predicted"/>
<organism evidence="2 3">
    <name type="scientific">Candidatus Magasanikbacteria bacterium RIFCSPHIGHO2_02_FULL_45_10</name>
    <dbReference type="NCBI Taxonomy" id="1798679"/>
    <lineage>
        <taxon>Bacteria</taxon>
        <taxon>Candidatus Magasanikiibacteriota</taxon>
    </lineage>
</organism>
<dbReference type="InterPro" id="IPR056906">
    <property type="entry name" value="ORF2/G2P_dom"/>
</dbReference>
<gene>
    <name evidence="2" type="ORF">A3D53_01065</name>
</gene>
<feature type="domain" description="Replication-associated protein ORF2/G2P" evidence="1">
    <location>
        <begin position="97"/>
        <end position="200"/>
    </location>
</feature>
<dbReference type="AlphaFoldDB" id="A0A1F6MCI4"/>
<evidence type="ECO:0000313" key="2">
    <source>
        <dbReference type="EMBL" id="OGH69346.1"/>
    </source>
</evidence>
<sequence>MNITNRKIVISGNIRELYQFSRAISYGFPLHPTTKSIALPYRPQLAVLDEATEQEKSKRSEMRKRSAYQSKAHLRRLLNANAGQWHDSITNYAYKPVFITYTFQENITDITRANKIFTIFTKRLNYEITKKKESYLKYVAVPEFQERGAVHFHVLYFNLPKRDYLFSTIRRLWREKQLKVVVINDVRNIGGYLSKYFTKQNGDERMKGKKKYFASRELLQPKVVMDEQKIDEVMNGLNEKQKVFEQKYNNAYAGDFTYSVFDVTVNATTT</sequence>
<dbReference type="Pfam" id="PF23343">
    <property type="entry name" value="REP_ORF2-G2P"/>
    <property type="match status" value="1"/>
</dbReference>
<dbReference type="EMBL" id="MFQA01000004">
    <property type="protein sequence ID" value="OGH69346.1"/>
    <property type="molecule type" value="Genomic_DNA"/>
</dbReference>
<reference evidence="2 3" key="1">
    <citation type="journal article" date="2016" name="Nat. Commun.">
        <title>Thousands of microbial genomes shed light on interconnected biogeochemical processes in an aquifer system.</title>
        <authorList>
            <person name="Anantharaman K."/>
            <person name="Brown C.T."/>
            <person name="Hug L.A."/>
            <person name="Sharon I."/>
            <person name="Castelle C.J."/>
            <person name="Probst A.J."/>
            <person name="Thomas B.C."/>
            <person name="Singh A."/>
            <person name="Wilkins M.J."/>
            <person name="Karaoz U."/>
            <person name="Brodie E.L."/>
            <person name="Williams K.H."/>
            <person name="Hubbard S.S."/>
            <person name="Banfield J.F."/>
        </authorList>
    </citation>
    <scope>NUCLEOTIDE SEQUENCE [LARGE SCALE GENOMIC DNA]</scope>
</reference>
<evidence type="ECO:0000259" key="1">
    <source>
        <dbReference type="Pfam" id="PF23343"/>
    </source>
</evidence>
<name>A0A1F6MCI4_9BACT</name>
<comment type="caution">
    <text evidence="2">The sequence shown here is derived from an EMBL/GenBank/DDBJ whole genome shotgun (WGS) entry which is preliminary data.</text>
</comment>
<protein>
    <recommendedName>
        <fullName evidence="1">Replication-associated protein ORF2/G2P domain-containing protein</fullName>
    </recommendedName>
</protein>
<dbReference type="Proteomes" id="UP000176413">
    <property type="component" value="Unassembled WGS sequence"/>
</dbReference>